<proteinExistence type="predicted"/>
<keyword evidence="3" id="KW-1185">Reference proteome</keyword>
<dbReference type="PANTHER" id="PTHR14187">
    <property type="entry name" value="ALPHA KINASE/ELONGATION FACTOR 2 KINASE"/>
    <property type="match status" value="1"/>
</dbReference>
<gene>
    <name evidence="2" type="ORF">PRZ48_002416</name>
</gene>
<protein>
    <submittedName>
        <fullName evidence="2">Uncharacterized protein</fullName>
    </submittedName>
</protein>
<dbReference type="PANTHER" id="PTHR14187:SF5">
    <property type="entry name" value="HEAT SHOCK 70 KDA PROTEIN 12A"/>
    <property type="match status" value="1"/>
</dbReference>
<sequence>MNKASVAVADCLRWLWQLIKAKVERDEDDPEIFDTALLTVVLTVPATWSERARYCMQRAAKAAGIPEQTIKLISEPEAAAIFSMKKEAKEGTDTERRLRGHPLSLDQVTVSNGGFCGSAFIDTEFQNQVKQILGADWDRLARIEDDFEYKIKRTYNPTLPKKYSISVTGLEDDEDCDISNGNMAIDEAVLSQAFESVMTPIGTLIDGQIAASKEKGLEETLKGILLWLRIPPYSNEGRVPGKNDVKIWRPDKTWTSVVQGAVACEASGSGSVAVVHSRLSGYNYGVPYATQSGKKVKWLVRKGQPVQTNMATEPYGLRIDDQDWLDEDTHCHLLVPMVRSEEDDALDDYGPLVTPHAEIDCRVPTHLRHSKEATLIQERPRKAWHIPATLVLFLDGAAISFKCMIQGEEVGVTNPRAGTWLGVPTTIQTKRGKKPKEKDKFKKASTSNAKFDKETFVPPEGLPTYERKPSQDKRK</sequence>
<dbReference type="Proteomes" id="UP001305779">
    <property type="component" value="Unassembled WGS sequence"/>
</dbReference>
<feature type="region of interest" description="Disordered" evidence="1">
    <location>
        <begin position="428"/>
        <end position="475"/>
    </location>
</feature>
<dbReference type="EMBL" id="JAXOVC010000001">
    <property type="protein sequence ID" value="KAK4508677.1"/>
    <property type="molecule type" value="Genomic_DNA"/>
</dbReference>
<reference evidence="2 3" key="1">
    <citation type="journal article" date="2023" name="G3 (Bethesda)">
        <title>A chromosome-level genome assembly of Zasmidium syzygii isolated from banana leaves.</title>
        <authorList>
            <person name="van Westerhoven A.C."/>
            <person name="Mehrabi R."/>
            <person name="Talebi R."/>
            <person name="Steentjes M.B.F."/>
            <person name="Corcolon B."/>
            <person name="Chong P.A."/>
            <person name="Kema G.H.J."/>
            <person name="Seidl M.F."/>
        </authorList>
    </citation>
    <scope>NUCLEOTIDE SEQUENCE [LARGE SCALE GENOMIC DNA]</scope>
    <source>
        <strain evidence="2 3">P124</strain>
    </source>
</reference>
<feature type="compositionally biased region" description="Basic and acidic residues" evidence="1">
    <location>
        <begin position="465"/>
        <end position="475"/>
    </location>
</feature>
<name>A0ABR0F3Y4_ZASCE</name>
<dbReference type="Gene3D" id="3.30.420.40">
    <property type="match status" value="1"/>
</dbReference>
<evidence type="ECO:0000313" key="3">
    <source>
        <dbReference type="Proteomes" id="UP001305779"/>
    </source>
</evidence>
<evidence type="ECO:0000313" key="2">
    <source>
        <dbReference type="EMBL" id="KAK4508677.1"/>
    </source>
</evidence>
<dbReference type="SUPFAM" id="SSF53067">
    <property type="entry name" value="Actin-like ATPase domain"/>
    <property type="match status" value="1"/>
</dbReference>
<organism evidence="2 3">
    <name type="scientific">Zasmidium cellare</name>
    <name type="common">Wine cellar mold</name>
    <name type="synonym">Racodium cellare</name>
    <dbReference type="NCBI Taxonomy" id="395010"/>
    <lineage>
        <taxon>Eukaryota</taxon>
        <taxon>Fungi</taxon>
        <taxon>Dikarya</taxon>
        <taxon>Ascomycota</taxon>
        <taxon>Pezizomycotina</taxon>
        <taxon>Dothideomycetes</taxon>
        <taxon>Dothideomycetidae</taxon>
        <taxon>Mycosphaerellales</taxon>
        <taxon>Mycosphaerellaceae</taxon>
        <taxon>Zasmidium</taxon>
    </lineage>
</organism>
<accession>A0ABR0F3Y4</accession>
<dbReference type="InterPro" id="IPR043129">
    <property type="entry name" value="ATPase_NBD"/>
</dbReference>
<comment type="caution">
    <text evidence="2">The sequence shown here is derived from an EMBL/GenBank/DDBJ whole genome shotgun (WGS) entry which is preliminary data.</text>
</comment>
<evidence type="ECO:0000256" key="1">
    <source>
        <dbReference type="SAM" id="MobiDB-lite"/>
    </source>
</evidence>
<dbReference type="CDD" id="cd10170">
    <property type="entry name" value="ASKHA_NBD_HSP70"/>
    <property type="match status" value="1"/>
</dbReference>